<organism evidence="1 2">
    <name type="scientific">Panagrolaimus davidi</name>
    <dbReference type="NCBI Taxonomy" id="227884"/>
    <lineage>
        <taxon>Eukaryota</taxon>
        <taxon>Metazoa</taxon>
        <taxon>Ecdysozoa</taxon>
        <taxon>Nematoda</taxon>
        <taxon>Chromadorea</taxon>
        <taxon>Rhabditida</taxon>
        <taxon>Tylenchina</taxon>
        <taxon>Panagrolaimomorpha</taxon>
        <taxon>Panagrolaimoidea</taxon>
        <taxon>Panagrolaimidae</taxon>
        <taxon>Panagrolaimus</taxon>
    </lineage>
</organism>
<sequence>MDNRGCVLRIDGSATSVATLQNCVFGKSDFDEDFPELLVDEILRSEPCANPDIFRRFVSGENGSFDKVVGESDEVECF</sequence>
<protein>
    <submittedName>
        <fullName evidence="2">Uncharacterized protein</fullName>
    </submittedName>
</protein>
<evidence type="ECO:0000313" key="1">
    <source>
        <dbReference type="Proteomes" id="UP000887578"/>
    </source>
</evidence>
<keyword evidence="1" id="KW-1185">Reference proteome</keyword>
<reference evidence="2" key="1">
    <citation type="submission" date="2022-11" db="UniProtKB">
        <authorList>
            <consortium name="WormBaseParasite"/>
        </authorList>
    </citation>
    <scope>IDENTIFICATION</scope>
</reference>
<name>A0A914QA44_9BILA</name>
<dbReference type="AlphaFoldDB" id="A0A914QA44"/>
<evidence type="ECO:0000313" key="2">
    <source>
        <dbReference type="WBParaSite" id="PDA_v2.g24049.t1"/>
    </source>
</evidence>
<proteinExistence type="predicted"/>
<dbReference type="Proteomes" id="UP000887578">
    <property type="component" value="Unplaced"/>
</dbReference>
<dbReference type="WBParaSite" id="PDA_v2.g24049.t1">
    <property type="protein sequence ID" value="PDA_v2.g24049.t1"/>
    <property type="gene ID" value="PDA_v2.g24049"/>
</dbReference>
<accession>A0A914QA44</accession>